<dbReference type="Pfam" id="PF00694">
    <property type="entry name" value="Aconitase_C"/>
    <property type="match status" value="1"/>
</dbReference>
<dbReference type="CDD" id="cd01577">
    <property type="entry name" value="IPMI_Swivel"/>
    <property type="match status" value="1"/>
</dbReference>
<gene>
    <name evidence="12" type="primary">leuD</name>
    <name evidence="12" type="ORF">E5163_09550</name>
</gene>
<dbReference type="InterPro" id="IPR000573">
    <property type="entry name" value="AconitaseA/IPMdHydase_ssu_swvl"/>
</dbReference>
<dbReference type="OrthoDB" id="9777465at2"/>
<evidence type="ECO:0000256" key="9">
    <source>
        <dbReference type="ARBA" id="ARBA00023239"/>
    </source>
</evidence>
<comment type="function">
    <text evidence="2">Catalyzes the isomerization between 2-isopropylmalate and 3-isopropylmalate, via the formation of 2-isopropylmaleate.</text>
</comment>
<reference evidence="12 13" key="1">
    <citation type="journal article" date="2017" name="Int. J. Syst. Evol. Microbiol.">
        <title>Marinicauda algicola sp. nov., isolated from a marine red alga Rhodosorus marinus.</title>
        <authorList>
            <person name="Jeong S.E."/>
            <person name="Jeon S.H."/>
            <person name="Chun B.H."/>
            <person name="Kim D.W."/>
            <person name="Jeon C.O."/>
        </authorList>
    </citation>
    <scope>NUCLEOTIDE SEQUENCE [LARGE SCALE GENOMIC DNA]</scope>
    <source>
        <strain evidence="12 13">JCM 31718</strain>
    </source>
</reference>
<keyword evidence="7" id="KW-0432">Leucine biosynthesis</keyword>
<keyword evidence="10" id="KW-0100">Branched-chain amino acid biosynthesis</keyword>
<evidence type="ECO:0000256" key="6">
    <source>
        <dbReference type="ARBA" id="ARBA00011998"/>
    </source>
</evidence>
<name>A0A4V3RY79_9PROT</name>
<dbReference type="Proteomes" id="UP000308054">
    <property type="component" value="Unassembled WGS sequence"/>
</dbReference>
<dbReference type="PANTHER" id="PTHR43345">
    <property type="entry name" value="3-ISOPROPYLMALATE DEHYDRATASE SMALL SUBUNIT 2-RELATED-RELATED"/>
    <property type="match status" value="1"/>
</dbReference>
<comment type="pathway">
    <text evidence="3">Amino-acid biosynthesis; L-leucine biosynthesis; L-leucine from 3-methyl-2-oxobutanoate: step 2/4.</text>
</comment>
<evidence type="ECO:0000259" key="11">
    <source>
        <dbReference type="Pfam" id="PF00694"/>
    </source>
</evidence>
<evidence type="ECO:0000256" key="3">
    <source>
        <dbReference type="ARBA" id="ARBA00004729"/>
    </source>
</evidence>
<evidence type="ECO:0000256" key="4">
    <source>
        <dbReference type="ARBA" id="ARBA00009845"/>
    </source>
</evidence>
<evidence type="ECO:0000313" key="12">
    <source>
        <dbReference type="EMBL" id="TGY89349.1"/>
    </source>
</evidence>
<comment type="caution">
    <text evidence="12">The sequence shown here is derived from an EMBL/GenBank/DDBJ whole genome shotgun (WGS) entry which is preliminary data.</text>
</comment>
<dbReference type="NCBIfam" id="NF002458">
    <property type="entry name" value="PRK01641.1"/>
    <property type="match status" value="1"/>
</dbReference>
<dbReference type="AlphaFoldDB" id="A0A4V3RY79"/>
<dbReference type="SUPFAM" id="SSF52016">
    <property type="entry name" value="LeuD/IlvD-like"/>
    <property type="match status" value="1"/>
</dbReference>
<evidence type="ECO:0000256" key="7">
    <source>
        <dbReference type="ARBA" id="ARBA00022430"/>
    </source>
</evidence>
<organism evidence="12 13">
    <name type="scientific">Marinicauda algicola</name>
    <dbReference type="NCBI Taxonomy" id="2029849"/>
    <lineage>
        <taxon>Bacteria</taxon>
        <taxon>Pseudomonadati</taxon>
        <taxon>Pseudomonadota</taxon>
        <taxon>Alphaproteobacteria</taxon>
        <taxon>Maricaulales</taxon>
        <taxon>Maricaulaceae</taxon>
        <taxon>Marinicauda</taxon>
    </lineage>
</organism>
<keyword evidence="13" id="KW-1185">Reference proteome</keyword>
<comment type="catalytic activity">
    <reaction evidence="1">
        <text>(2R,3S)-3-isopropylmalate = (2S)-2-isopropylmalate</text>
        <dbReference type="Rhea" id="RHEA:32287"/>
        <dbReference type="ChEBI" id="CHEBI:1178"/>
        <dbReference type="ChEBI" id="CHEBI:35121"/>
        <dbReference type="EC" id="4.2.1.33"/>
    </reaction>
</comment>
<dbReference type="InterPro" id="IPR033940">
    <property type="entry name" value="IPMI_Swivel"/>
</dbReference>
<evidence type="ECO:0000256" key="5">
    <source>
        <dbReference type="ARBA" id="ARBA00011271"/>
    </source>
</evidence>
<evidence type="ECO:0000256" key="1">
    <source>
        <dbReference type="ARBA" id="ARBA00000491"/>
    </source>
</evidence>
<proteinExistence type="inferred from homology"/>
<sequence>MRNDARRTTSSRAIVLAEPNIDTDQIIPARFLTTVDRDGLAQACFADWRLDASGDPVGHELDRGREQGREFLVAGENFGCGSSREHAAWALLDFGIRAVITTRAADIFKSNALKNALLVVEVEEAFHAHLCTHDVEIEIDVAGGTVRADGREARFDLEPFARTCLLEGTDALGHILGQEDAIARFEAVRVS</sequence>
<feature type="domain" description="Aconitase A/isopropylmalate dehydratase small subunit swivel" evidence="11">
    <location>
        <begin position="19"/>
        <end position="124"/>
    </location>
</feature>
<accession>A0A4V3RY79</accession>
<evidence type="ECO:0000313" key="13">
    <source>
        <dbReference type="Proteomes" id="UP000308054"/>
    </source>
</evidence>
<dbReference type="RefSeq" id="WP_135995889.1">
    <property type="nucleotide sequence ID" value="NZ_CP071057.1"/>
</dbReference>
<dbReference type="InterPro" id="IPR050075">
    <property type="entry name" value="LeuD"/>
</dbReference>
<dbReference type="InterPro" id="IPR015928">
    <property type="entry name" value="Aconitase/3IPM_dehydase_swvl"/>
</dbReference>
<dbReference type="GO" id="GO:0009316">
    <property type="term" value="C:3-isopropylmalate dehydratase complex"/>
    <property type="evidence" value="ECO:0007669"/>
    <property type="project" value="InterPro"/>
</dbReference>
<dbReference type="InterPro" id="IPR004431">
    <property type="entry name" value="3-IsopropMal_deHydase_ssu"/>
</dbReference>
<protein>
    <recommendedName>
        <fullName evidence="6">3-isopropylmalate dehydratase</fullName>
        <ecNumber evidence="6">4.2.1.33</ecNumber>
    </recommendedName>
</protein>
<dbReference type="Gene3D" id="3.20.19.10">
    <property type="entry name" value="Aconitase, domain 4"/>
    <property type="match status" value="1"/>
</dbReference>
<dbReference type="EMBL" id="SRXW01000002">
    <property type="protein sequence ID" value="TGY89349.1"/>
    <property type="molecule type" value="Genomic_DNA"/>
</dbReference>
<evidence type="ECO:0000256" key="10">
    <source>
        <dbReference type="ARBA" id="ARBA00023304"/>
    </source>
</evidence>
<dbReference type="UniPathway" id="UPA00048">
    <property type="reaction ID" value="UER00071"/>
</dbReference>
<dbReference type="GO" id="GO:0009098">
    <property type="term" value="P:L-leucine biosynthetic process"/>
    <property type="evidence" value="ECO:0007669"/>
    <property type="project" value="UniProtKB-UniPathway"/>
</dbReference>
<dbReference type="PANTHER" id="PTHR43345:SF5">
    <property type="entry name" value="3-ISOPROPYLMALATE DEHYDRATASE SMALL SUBUNIT"/>
    <property type="match status" value="1"/>
</dbReference>
<dbReference type="EC" id="4.2.1.33" evidence="6"/>
<dbReference type="NCBIfam" id="TIGR00171">
    <property type="entry name" value="leuD"/>
    <property type="match status" value="1"/>
</dbReference>
<keyword evidence="8" id="KW-0028">Amino-acid biosynthesis</keyword>
<keyword evidence="9 12" id="KW-0456">Lyase</keyword>
<evidence type="ECO:0000256" key="8">
    <source>
        <dbReference type="ARBA" id="ARBA00022605"/>
    </source>
</evidence>
<comment type="similarity">
    <text evidence="4">Belongs to the LeuD family. LeuD type 1 subfamily.</text>
</comment>
<dbReference type="GO" id="GO:0003861">
    <property type="term" value="F:3-isopropylmalate dehydratase activity"/>
    <property type="evidence" value="ECO:0007669"/>
    <property type="project" value="UniProtKB-EC"/>
</dbReference>
<evidence type="ECO:0000256" key="2">
    <source>
        <dbReference type="ARBA" id="ARBA00002695"/>
    </source>
</evidence>
<comment type="subunit">
    <text evidence="5">Heterodimer of LeuC and LeuD.</text>
</comment>